<dbReference type="Proteomes" id="UP000030645">
    <property type="component" value="Unassembled WGS sequence"/>
</dbReference>
<reference evidence="1" key="1">
    <citation type="submission" date="2013-06" db="EMBL/GenBank/DDBJ databases">
        <title>Draft Genome Sequence of a Mulberry Tree, Morus notabilis C.K. Schn.</title>
        <authorList>
            <person name="He N."/>
            <person name="Zhao S."/>
        </authorList>
    </citation>
    <scope>NUCLEOTIDE SEQUENCE</scope>
</reference>
<accession>W9S015</accession>
<organism evidence="1 2">
    <name type="scientific">Morus notabilis</name>
    <dbReference type="NCBI Taxonomy" id="981085"/>
    <lineage>
        <taxon>Eukaryota</taxon>
        <taxon>Viridiplantae</taxon>
        <taxon>Streptophyta</taxon>
        <taxon>Embryophyta</taxon>
        <taxon>Tracheophyta</taxon>
        <taxon>Spermatophyta</taxon>
        <taxon>Magnoliopsida</taxon>
        <taxon>eudicotyledons</taxon>
        <taxon>Gunneridae</taxon>
        <taxon>Pentapetalae</taxon>
        <taxon>rosids</taxon>
        <taxon>fabids</taxon>
        <taxon>Rosales</taxon>
        <taxon>Moraceae</taxon>
        <taxon>Moreae</taxon>
        <taxon>Morus</taxon>
    </lineage>
</organism>
<proteinExistence type="predicted"/>
<keyword evidence="2" id="KW-1185">Reference proteome</keyword>
<protein>
    <submittedName>
        <fullName evidence="1">Uncharacterized protein</fullName>
    </submittedName>
</protein>
<gene>
    <name evidence="1" type="ORF">L484_008529</name>
</gene>
<evidence type="ECO:0000313" key="2">
    <source>
        <dbReference type="Proteomes" id="UP000030645"/>
    </source>
</evidence>
<dbReference type="EMBL" id="KE344823">
    <property type="protein sequence ID" value="EXB80749.1"/>
    <property type="molecule type" value="Genomic_DNA"/>
</dbReference>
<evidence type="ECO:0000313" key="1">
    <source>
        <dbReference type="EMBL" id="EXB80749.1"/>
    </source>
</evidence>
<sequence length="73" mass="8295">MRREMPLGLWDMPRHQMVNSRIKLGGPSAATLYSSEVRAKMLLPKQHHLPSYVGPVISDEFACDRWDGNNSTL</sequence>
<name>W9S015_9ROSA</name>
<dbReference type="AlphaFoldDB" id="W9S015"/>